<dbReference type="OMA" id="KQEIFLH"/>
<dbReference type="CDD" id="cd23649">
    <property type="entry name" value="Khc_CBD_cc"/>
    <property type="match status" value="1"/>
</dbReference>
<keyword evidence="6 11" id="KW-0175">Coiled coil</keyword>
<dbReference type="PROSITE" id="PS00411">
    <property type="entry name" value="KINESIN_MOTOR_1"/>
    <property type="match status" value="1"/>
</dbReference>
<feature type="coiled-coil region" evidence="11">
    <location>
        <begin position="455"/>
        <end position="520"/>
    </location>
</feature>
<dbReference type="GO" id="GO:1904115">
    <property type="term" value="C:axon cytoplasm"/>
    <property type="evidence" value="ECO:0007669"/>
    <property type="project" value="GOC"/>
</dbReference>
<comment type="subcellular location">
    <subcellularLocation>
        <location evidence="1">Cytoplasm</location>
        <location evidence="1">Cytoskeleton</location>
    </subcellularLocation>
</comment>
<evidence type="ECO:0000256" key="9">
    <source>
        <dbReference type="PROSITE-ProRule" id="PRU00283"/>
    </source>
</evidence>
<reference evidence="14" key="2">
    <citation type="submission" date="2025-09" db="UniProtKB">
        <authorList>
            <consortium name="Ensembl"/>
        </authorList>
    </citation>
    <scope>IDENTIFICATION</scope>
</reference>
<keyword evidence="4 9" id="KW-0547">Nucleotide-binding</keyword>
<dbReference type="Proteomes" id="UP000264820">
    <property type="component" value="Unplaced"/>
</dbReference>
<dbReference type="SUPFAM" id="SSF52540">
    <property type="entry name" value="P-loop containing nucleoside triphosphate hydrolases"/>
    <property type="match status" value="1"/>
</dbReference>
<keyword evidence="5 9" id="KW-0067">ATP-binding</keyword>
<dbReference type="SMART" id="SM00129">
    <property type="entry name" value="KISc"/>
    <property type="match status" value="1"/>
</dbReference>
<protein>
    <recommendedName>
        <fullName evidence="10">Kinesin-like protein</fullName>
    </recommendedName>
</protein>
<dbReference type="PANTHER" id="PTHR47968:SF36">
    <property type="entry name" value="KINESIN HEAVY CHAIN ISOFORM X1"/>
    <property type="match status" value="1"/>
</dbReference>
<dbReference type="GO" id="GO:0005524">
    <property type="term" value="F:ATP binding"/>
    <property type="evidence" value="ECO:0007669"/>
    <property type="project" value="UniProtKB-UniRule"/>
</dbReference>
<evidence type="ECO:0000256" key="7">
    <source>
        <dbReference type="ARBA" id="ARBA00023175"/>
    </source>
</evidence>
<dbReference type="STRING" id="109280.ENSHCOP00000001929"/>
<evidence type="ECO:0000313" key="15">
    <source>
        <dbReference type="Proteomes" id="UP000264820"/>
    </source>
</evidence>
<keyword evidence="7 9" id="KW-0505">Motor protein</keyword>
<dbReference type="InterPro" id="IPR036961">
    <property type="entry name" value="Kinesin_motor_dom_sf"/>
</dbReference>
<dbReference type="FunFam" id="3.40.850.10:FF:000067">
    <property type="entry name" value="Kinesin-like protein"/>
    <property type="match status" value="1"/>
</dbReference>
<evidence type="ECO:0000256" key="5">
    <source>
        <dbReference type="ARBA" id="ARBA00022840"/>
    </source>
</evidence>
<accession>A0A3Q3D3W6</accession>
<evidence type="ECO:0000256" key="10">
    <source>
        <dbReference type="RuleBase" id="RU000394"/>
    </source>
</evidence>
<dbReference type="CDD" id="cd01369">
    <property type="entry name" value="KISc_KHC_KIF5"/>
    <property type="match status" value="1"/>
</dbReference>
<dbReference type="GO" id="GO:0098957">
    <property type="term" value="P:anterograde axonal transport of mitochondrion"/>
    <property type="evidence" value="ECO:0007669"/>
    <property type="project" value="UniProtKB-ARBA"/>
</dbReference>
<reference evidence="14" key="1">
    <citation type="submission" date="2025-08" db="UniProtKB">
        <authorList>
            <consortium name="Ensembl"/>
        </authorList>
    </citation>
    <scope>IDENTIFICATION</scope>
</reference>
<keyword evidence="2" id="KW-0963">Cytoplasm</keyword>
<dbReference type="GO" id="GO:0008017">
    <property type="term" value="F:microtubule binding"/>
    <property type="evidence" value="ECO:0007669"/>
    <property type="project" value="InterPro"/>
</dbReference>
<dbReference type="InterPro" id="IPR001752">
    <property type="entry name" value="Kinesin_motor_dom"/>
</dbReference>
<dbReference type="PANTHER" id="PTHR47968">
    <property type="entry name" value="CENTROMERE PROTEIN E"/>
    <property type="match status" value="1"/>
</dbReference>
<dbReference type="GO" id="GO:0048489">
    <property type="term" value="P:synaptic vesicle transport"/>
    <property type="evidence" value="ECO:0007669"/>
    <property type="project" value="UniProtKB-ARBA"/>
</dbReference>
<dbReference type="GO" id="GO:0007292">
    <property type="term" value="P:female gamete generation"/>
    <property type="evidence" value="ECO:0007669"/>
    <property type="project" value="UniProtKB-ARBA"/>
</dbReference>
<dbReference type="PROSITE" id="PS50067">
    <property type="entry name" value="KINESIN_MOTOR_2"/>
    <property type="match status" value="1"/>
</dbReference>
<evidence type="ECO:0000256" key="12">
    <source>
        <dbReference type="SAM" id="MobiDB-lite"/>
    </source>
</evidence>
<evidence type="ECO:0000259" key="13">
    <source>
        <dbReference type="PROSITE" id="PS50067"/>
    </source>
</evidence>
<evidence type="ECO:0000256" key="4">
    <source>
        <dbReference type="ARBA" id="ARBA00022741"/>
    </source>
</evidence>
<dbReference type="InterPro" id="IPR027640">
    <property type="entry name" value="Kinesin-like_fam"/>
</dbReference>
<proteinExistence type="inferred from homology"/>
<dbReference type="InterPro" id="IPR019821">
    <property type="entry name" value="Kinesin_motor_CS"/>
</dbReference>
<dbReference type="AlphaFoldDB" id="A0A3Q3D3W6"/>
<evidence type="ECO:0000256" key="6">
    <source>
        <dbReference type="ARBA" id="ARBA00023054"/>
    </source>
</evidence>
<evidence type="ECO:0000256" key="1">
    <source>
        <dbReference type="ARBA" id="ARBA00004245"/>
    </source>
</evidence>
<dbReference type="GO" id="GO:0005874">
    <property type="term" value="C:microtubule"/>
    <property type="evidence" value="ECO:0007669"/>
    <property type="project" value="UniProtKB-KW"/>
</dbReference>
<evidence type="ECO:0000313" key="14">
    <source>
        <dbReference type="Ensembl" id="ENSHCOP00000001929.1"/>
    </source>
</evidence>
<organism evidence="14 15">
    <name type="scientific">Hippocampus comes</name>
    <name type="common">Tiger tail seahorse</name>
    <dbReference type="NCBI Taxonomy" id="109280"/>
    <lineage>
        <taxon>Eukaryota</taxon>
        <taxon>Metazoa</taxon>
        <taxon>Chordata</taxon>
        <taxon>Craniata</taxon>
        <taxon>Vertebrata</taxon>
        <taxon>Euteleostomi</taxon>
        <taxon>Actinopterygii</taxon>
        <taxon>Neopterygii</taxon>
        <taxon>Teleostei</taxon>
        <taxon>Neoteleostei</taxon>
        <taxon>Acanthomorphata</taxon>
        <taxon>Syngnathiaria</taxon>
        <taxon>Syngnathiformes</taxon>
        <taxon>Syngnathoidei</taxon>
        <taxon>Syngnathidae</taxon>
        <taxon>Hippocampus</taxon>
    </lineage>
</organism>
<sequence length="971" mass="110777">MADVPAECNIKVLCRFRPLNQSEIIRGDLFLPKFQGDDTVVVAGKSYVFDRVFPTNTTQEQVYNTCAKQIVKDVLGGYNGTIFAYGQTSSGKTHTMEVQIKLCYNSIIHATFHHFKSFFFVVTKTNLSVHEDKNRVPYVKGCTERFVSSPDEVMDVIDEGKSNRHVAVTNMNEHSSRSHSIFLINIKQEHVETEQKLCGKLYLVDLAGSEKVSKTGAAGAVLDEAKNINKSLSALGNVISALAEGTKSHVPYRDSKMTRILQDSLGGNCRTTMFICCSPSSYNDAETKSTLMFGQRAKTIRNTASINLELTAEQWKRKYEKEKEKNKTLKDSIQKLEAELNRWRNGENVPETERTQPEIVTHYESVEERPILDNDTSSIVVRISEEERQKYEEEIRKLYKQLDDKDDEINLQCQLVEKLKQQMLDQDELLASSRGDGDKVQAELGRLQVESDCAKAEVKEVLQALEELAINYDQKSQEVEEKGLQNQLLADQLSQKMASLMELEAELSRMQEVSGQQRKRIADVLNGLMRDLSEFSSIVGNGEIKLPVEISGAIEEEFTVARLYISKIKSEVKSMVKRCRQLENMQLECHRKMEETGRELSSCHLLISQHEAKIRSLTEYMQSVEHKKRLLEESHDSLSEELAKLQDQGNAQDKNSSKSDSDSGKKKRQGESHRGLHHKQLARLRDEINEKQRLIDELTDRNSKMELELAQVRSDFERLKSQDNTKSERLEELSFLHERHEQTKQDLKGLEETVARELQTLHNLRKLFVQDLTSRVKKSSEMEPDDSGGSCTQKQKISFLENNLDQLTKVHKQLVRDNADLRCELPKLEKRLRSTAERVKALETALRDAKEGAMMDRRRYQQEVDRIKDAMRAKNALRRPHAACISLMLFVFNIYKNMCSGTMSYKQLLFTDFSSYAQNFGRKAAYTSCPVLGGVVLLNVCVLGNRSDVHCGSEVDDSNRHFIVHQETAAS</sequence>
<dbReference type="InterPro" id="IPR027417">
    <property type="entry name" value="P-loop_NTPase"/>
</dbReference>
<comment type="similarity">
    <text evidence="9 10">Belongs to the TRAFAC class myosin-kinesin ATPase superfamily. Kinesin family.</text>
</comment>
<feature type="domain" description="Kinesin motor" evidence="13">
    <location>
        <begin position="9"/>
        <end position="300"/>
    </location>
</feature>
<dbReference type="PRINTS" id="PR00380">
    <property type="entry name" value="KINESINHEAVY"/>
</dbReference>
<dbReference type="GO" id="GO:1990535">
    <property type="term" value="P:neuron projection maintenance"/>
    <property type="evidence" value="ECO:0007669"/>
    <property type="project" value="Ensembl"/>
</dbReference>
<feature type="compositionally biased region" description="Basic and acidic residues" evidence="12">
    <location>
        <begin position="635"/>
        <end position="644"/>
    </location>
</feature>
<dbReference type="Gene3D" id="6.10.250.1590">
    <property type="match status" value="1"/>
</dbReference>
<name>A0A3Q3D3W6_HIPCM</name>
<feature type="region of interest" description="Disordered" evidence="12">
    <location>
        <begin position="635"/>
        <end position="685"/>
    </location>
</feature>
<dbReference type="GO" id="GO:0032991">
    <property type="term" value="C:protein-containing complex"/>
    <property type="evidence" value="ECO:0007669"/>
    <property type="project" value="UniProtKB-ARBA"/>
</dbReference>
<evidence type="ECO:0000256" key="3">
    <source>
        <dbReference type="ARBA" id="ARBA00022701"/>
    </source>
</evidence>
<keyword evidence="3 10" id="KW-0493">Microtubule</keyword>
<dbReference type="InterPro" id="IPR059182">
    <property type="entry name" value="Khc_C"/>
</dbReference>
<dbReference type="Pfam" id="PF00225">
    <property type="entry name" value="Kinesin"/>
    <property type="match status" value="2"/>
</dbReference>
<dbReference type="Gene3D" id="3.40.850.10">
    <property type="entry name" value="Kinesin motor domain"/>
    <property type="match status" value="2"/>
</dbReference>
<keyword evidence="15" id="KW-1185">Reference proteome</keyword>
<dbReference type="GeneTree" id="ENSGT00940000159439"/>
<evidence type="ECO:0000256" key="2">
    <source>
        <dbReference type="ARBA" id="ARBA00022490"/>
    </source>
</evidence>
<feature type="compositionally biased region" description="Basic and acidic residues" evidence="12">
    <location>
        <begin position="655"/>
        <end position="674"/>
    </location>
</feature>
<dbReference type="GO" id="GO:0030951">
    <property type="term" value="P:establishment or maintenance of microtubule cytoskeleton polarity"/>
    <property type="evidence" value="ECO:0007669"/>
    <property type="project" value="UniProtKB-ARBA"/>
</dbReference>
<feature type="coiled-coil region" evidence="11">
    <location>
        <begin position="797"/>
        <end position="877"/>
    </location>
</feature>
<feature type="coiled-coil region" evidence="11">
    <location>
        <begin position="381"/>
        <end position="408"/>
    </location>
</feature>
<dbReference type="GO" id="GO:0007097">
    <property type="term" value="P:nuclear migration"/>
    <property type="evidence" value="ECO:0007669"/>
    <property type="project" value="UniProtKB-ARBA"/>
</dbReference>
<evidence type="ECO:0000256" key="8">
    <source>
        <dbReference type="ARBA" id="ARBA00023212"/>
    </source>
</evidence>
<dbReference type="GO" id="GO:0003777">
    <property type="term" value="F:microtubule motor activity"/>
    <property type="evidence" value="ECO:0007669"/>
    <property type="project" value="InterPro"/>
</dbReference>
<feature type="coiled-coil region" evidence="11">
    <location>
        <begin position="305"/>
        <end position="346"/>
    </location>
</feature>
<evidence type="ECO:0000256" key="11">
    <source>
        <dbReference type="SAM" id="Coils"/>
    </source>
</evidence>
<dbReference type="Ensembl" id="ENSHCOT00000011274.1">
    <property type="protein sequence ID" value="ENSHCOP00000001929.1"/>
    <property type="gene ID" value="ENSHCOG00000002994.1"/>
</dbReference>
<keyword evidence="8" id="KW-0206">Cytoskeleton</keyword>
<feature type="binding site" evidence="9">
    <location>
        <begin position="86"/>
        <end position="93"/>
    </location>
    <ligand>
        <name>ATP</name>
        <dbReference type="ChEBI" id="CHEBI:30616"/>
    </ligand>
</feature>